<protein>
    <submittedName>
        <fullName evidence="1">Uncharacterized protein</fullName>
    </submittedName>
</protein>
<accession>D1BS74</accession>
<dbReference type="EMBL" id="CP001821">
    <property type="protein sequence ID" value="ACZ30566.1"/>
    <property type="molecule type" value="Genomic_DNA"/>
</dbReference>
<reference evidence="1 2" key="2">
    <citation type="journal article" date="2010" name="Stand. Genomic Sci.">
        <title>Complete genome sequence of Xylanimonas cellulosilytica type strain (XIL07).</title>
        <authorList>
            <person name="Foster B."/>
            <person name="Pukall R."/>
            <person name="Abt B."/>
            <person name="Nolan M."/>
            <person name="Glavina Del Rio T."/>
            <person name="Chen F."/>
            <person name="Lucas S."/>
            <person name="Tice H."/>
            <person name="Pitluck S."/>
            <person name="Cheng J.-F."/>
            <person name="Chertkov O."/>
            <person name="Brettin T."/>
            <person name="Han C."/>
            <person name="Detter J.C."/>
            <person name="Bruce D."/>
            <person name="Goodwin L."/>
            <person name="Ivanova N."/>
            <person name="Mavromatis K."/>
            <person name="Pati A."/>
            <person name="Mikhailova N."/>
            <person name="Chen A."/>
            <person name="Palaniappan K."/>
            <person name="Land M."/>
            <person name="Hauser L."/>
            <person name="Chang Y.-J."/>
            <person name="Jeffries C.D."/>
            <person name="Chain P."/>
            <person name="Rohde M."/>
            <person name="Goeker M."/>
            <person name="Bristow J."/>
            <person name="Eisen J.A."/>
            <person name="Markowitz V."/>
            <person name="Hugenholtz P."/>
            <person name="Kyrpides N.C."/>
            <person name="Klenk H.-P."/>
            <person name="Lapidus A."/>
        </authorList>
    </citation>
    <scope>NUCLEOTIDE SEQUENCE [LARGE SCALE GENOMIC DNA]</scope>
    <source>
        <strain evidence="2">DSM 15894 / CECT 5975 / LMG 20990 / XIL07</strain>
    </source>
</reference>
<reference evidence="2" key="1">
    <citation type="submission" date="2009-11" db="EMBL/GenBank/DDBJ databases">
        <title>The complete chromosome of Xylanimonas cellulosilytica DSM 15894.</title>
        <authorList>
            <consortium name="US DOE Joint Genome Institute (JGI-PGF)"/>
            <person name="Lucas S."/>
            <person name="Copeland A."/>
            <person name="Lapidus A."/>
            <person name="Glavina del Rio T."/>
            <person name="Dalin E."/>
            <person name="Tice H."/>
            <person name="Bruce D."/>
            <person name="Goodwin L."/>
            <person name="Pitluck S."/>
            <person name="Kyrpides N."/>
            <person name="Mavromatis K."/>
            <person name="Ivanova N."/>
            <person name="Mikhailova N."/>
            <person name="Foster B."/>
            <person name="Clum A."/>
            <person name="Brettin T."/>
            <person name="Detter J.C."/>
            <person name="Han C."/>
            <person name="Larimer F."/>
            <person name="Land M."/>
            <person name="Hauser L."/>
            <person name="Markowitz V."/>
            <person name="Cheng J.F."/>
            <person name="Hugenholtz P."/>
            <person name="Woyke T."/>
            <person name="Wu D."/>
            <person name="Gehrich-Schroeter G."/>
            <person name="Schneider S."/>
            <person name="Pukall S.R."/>
            <person name="Klenk H.P."/>
            <person name="Eisen J.A."/>
        </authorList>
    </citation>
    <scope>NUCLEOTIDE SEQUENCE [LARGE SCALE GENOMIC DNA]</scope>
    <source>
        <strain evidence="2">DSM 15894 / CECT 5975 / LMG 20990 / XIL07</strain>
    </source>
</reference>
<name>D1BS74_XYLCX</name>
<evidence type="ECO:0000313" key="1">
    <source>
        <dbReference type="EMBL" id="ACZ30566.1"/>
    </source>
</evidence>
<organism evidence="1 2">
    <name type="scientific">Xylanimonas cellulosilytica (strain DSM 15894 / JCM 12276 / CECT 5975 / KCTC 9989 / LMG 20990 / NBRC 107835 / XIL07)</name>
    <dbReference type="NCBI Taxonomy" id="446471"/>
    <lineage>
        <taxon>Bacteria</taxon>
        <taxon>Bacillati</taxon>
        <taxon>Actinomycetota</taxon>
        <taxon>Actinomycetes</taxon>
        <taxon>Micrococcales</taxon>
        <taxon>Promicromonosporaceae</taxon>
        <taxon>Xylanimonas</taxon>
    </lineage>
</organism>
<dbReference type="HOGENOM" id="CLU_169756_0_0_11"/>
<proteinExistence type="predicted"/>
<evidence type="ECO:0000313" key="2">
    <source>
        <dbReference type="Proteomes" id="UP000002255"/>
    </source>
</evidence>
<sequence>MQERHDEAAIIDGGDTTVEILKTYAFDEFGGGYPLDIRIMQEDARLLDAQGNLVRDDPGSTGDYRIELLHDGTTWRLVNILTLEDIE</sequence>
<dbReference type="Proteomes" id="UP000002255">
    <property type="component" value="Chromosome"/>
</dbReference>
<dbReference type="AlphaFoldDB" id="D1BS74"/>
<gene>
    <name evidence="1" type="ordered locus">Xcel_1536</name>
</gene>
<keyword evidence="2" id="KW-1185">Reference proteome</keyword>
<dbReference type="KEGG" id="xce:Xcel_1536"/>